<evidence type="ECO:0000313" key="1">
    <source>
        <dbReference type="EMBL" id="RXH84708.1"/>
    </source>
</evidence>
<dbReference type="Proteomes" id="UP000290289">
    <property type="component" value="Chromosome 11"/>
</dbReference>
<reference evidence="1 2" key="1">
    <citation type="submission" date="2018-10" db="EMBL/GenBank/DDBJ databases">
        <title>A high-quality apple genome assembly.</title>
        <authorList>
            <person name="Hu J."/>
        </authorList>
    </citation>
    <scope>NUCLEOTIDE SEQUENCE [LARGE SCALE GENOMIC DNA]</scope>
    <source>
        <strain evidence="2">cv. HFTH1</strain>
        <tissue evidence="1">Young leaf</tissue>
    </source>
</reference>
<name>A0A498IMD0_MALDO</name>
<organism evidence="1 2">
    <name type="scientific">Malus domestica</name>
    <name type="common">Apple</name>
    <name type="synonym">Pyrus malus</name>
    <dbReference type="NCBI Taxonomy" id="3750"/>
    <lineage>
        <taxon>Eukaryota</taxon>
        <taxon>Viridiplantae</taxon>
        <taxon>Streptophyta</taxon>
        <taxon>Embryophyta</taxon>
        <taxon>Tracheophyta</taxon>
        <taxon>Spermatophyta</taxon>
        <taxon>Magnoliopsida</taxon>
        <taxon>eudicotyledons</taxon>
        <taxon>Gunneridae</taxon>
        <taxon>Pentapetalae</taxon>
        <taxon>rosids</taxon>
        <taxon>fabids</taxon>
        <taxon>Rosales</taxon>
        <taxon>Rosaceae</taxon>
        <taxon>Amygdaloideae</taxon>
        <taxon>Maleae</taxon>
        <taxon>Malus</taxon>
    </lineage>
</organism>
<accession>A0A498IMD0</accession>
<evidence type="ECO:0000313" key="2">
    <source>
        <dbReference type="Proteomes" id="UP000290289"/>
    </source>
</evidence>
<dbReference type="AlphaFoldDB" id="A0A498IMD0"/>
<dbReference type="EMBL" id="RDQH01000337">
    <property type="protein sequence ID" value="RXH84708.1"/>
    <property type="molecule type" value="Genomic_DNA"/>
</dbReference>
<proteinExistence type="predicted"/>
<gene>
    <name evidence="1" type="ORF">DVH24_032992</name>
</gene>
<sequence>MLIWQNDAPSQGLNELNPLGRSRRRWDRDDGGGPGFSVEGGMEPLLISVFLDSGSLGSLGVVDVGSGCGGWVKMAVWGVWEWVVGRRSGCGI</sequence>
<keyword evidence="2" id="KW-1185">Reference proteome</keyword>
<protein>
    <submittedName>
        <fullName evidence="1">Uncharacterized protein</fullName>
    </submittedName>
</protein>
<comment type="caution">
    <text evidence="1">The sequence shown here is derived from an EMBL/GenBank/DDBJ whole genome shotgun (WGS) entry which is preliminary data.</text>
</comment>